<name>A0A0B1RX81_OESDE</name>
<feature type="non-terminal residue" evidence="2">
    <location>
        <position position="1"/>
    </location>
</feature>
<dbReference type="EMBL" id="KN610550">
    <property type="protein sequence ID" value="KHJ77653.1"/>
    <property type="molecule type" value="Genomic_DNA"/>
</dbReference>
<feature type="region of interest" description="Disordered" evidence="1">
    <location>
        <begin position="129"/>
        <end position="152"/>
    </location>
</feature>
<reference evidence="2 3" key="1">
    <citation type="submission" date="2014-03" db="EMBL/GenBank/DDBJ databases">
        <title>Draft genome of the hookworm Oesophagostomum dentatum.</title>
        <authorList>
            <person name="Mitreva M."/>
        </authorList>
    </citation>
    <scope>NUCLEOTIDE SEQUENCE [LARGE SCALE GENOMIC DNA]</scope>
    <source>
        <strain evidence="2 3">OD-Hann</strain>
    </source>
</reference>
<accession>A0A0B1RX81</accession>
<gene>
    <name evidence="2" type="ORF">OESDEN_22727</name>
</gene>
<sequence length="152" mass="18279">LGRKLKVDYVENYKVPKYREDAEEELRRLWEEGCAPKPILLGKREEKESQRKHKMKSSKRRNVKKRSPDGTTKKIGRRTTSAKKFEHPLKKSPPRSKRSPVYNPRPDFRKADWRDIEIWRVIQNRDREAEELKKTQRAGLEPDAPFIPKRYR</sequence>
<keyword evidence="3" id="KW-1185">Reference proteome</keyword>
<evidence type="ECO:0000313" key="3">
    <source>
        <dbReference type="Proteomes" id="UP000053660"/>
    </source>
</evidence>
<feature type="region of interest" description="Disordered" evidence="1">
    <location>
        <begin position="40"/>
        <end position="108"/>
    </location>
</feature>
<protein>
    <submittedName>
        <fullName evidence="2">Uncharacterized protein</fullName>
    </submittedName>
</protein>
<evidence type="ECO:0000256" key="1">
    <source>
        <dbReference type="SAM" id="MobiDB-lite"/>
    </source>
</evidence>
<organism evidence="2 3">
    <name type="scientific">Oesophagostomum dentatum</name>
    <name type="common">Nodular worm</name>
    <dbReference type="NCBI Taxonomy" id="61180"/>
    <lineage>
        <taxon>Eukaryota</taxon>
        <taxon>Metazoa</taxon>
        <taxon>Ecdysozoa</taxon>
        <taxon>Nematoda</taxon>
        <taxon>Chromadorea</taxon>
        <taxon>Rhabditida</taxon>
        <taxon>Rhabditina</taxon>
        <taxon>Rhabditomorpha</taxon>
        <taxon>Strongyloidea</taxon>
        <taxon>Strongylidae</taxon>
        <taxon>Oesophagostomum</taxon>
    </lineage>
</organism>
<evidence type="ECO:0000313" key="2">
    <source>
        <dbReference type="EMBL" id="KHJ77653.1"/>
    </source>
</evidence>
<dbReference type="Proteomes" id="UP000053660">
    <property type="component" value="Unassembled WGS sequence"/>
</dbReference>
<dbReference type="OrthoDB" id="2573941at2759"/>
<dbReference type="AlphaFoldDB" id="A0A0B1RX81"/>
<proteinExistence type="predicted"/>
<feature type="compositionally biased region" description="Basic residues" evidence="1">
    <location>
        <begin position="50"/>
        <end position="65"/>
    </location>
</feature>